<feature type="compositionally biased region" description="Basic residues" evidence="1">
    <location>
        <begin position="128"/>
        <end position="137"/>
    </location>
</feature>
<comment type="caution">
    <text evidence="2">The sequence shown here is derived from an EMBL/GenBank/DDBJ whole genome shotgun (WGS) entry which is preliminary data.</text>
</comment>
<feature type="region of interest" description="Disordered" evidence="1">
    <location>
        <begin position="1"/>
        <end position="20"/>
    </location>
</feature>
<feature type="region of interest" description="Disordered" evidence="1">
    <location>
        <begin position="106"/>
        <end position="143"/>
    </location>
</feature>
<evidence type="ECO:0000313" key="3">
    <source>
        <dbReference type="Proteomes" id="UP001189429"/>
    </source>
</evidence>
<feature type="compositionally biased region" description="Pro residues" evidence="1">
    <location>
        <begin position="1"/>
        <end position="12"/>
    </location>
</feature>
<sequence length="143" mass="15335">MLPPAGAVPPPSSGRANGGIAKWGFANRLTDFPGASRRRRRPCIEEWARRRGGNQLRAADVVTPPFPIPPFRPAQQAFPLGIDEVRADLGTVCARAAVSFLWREHPQAAARHSGAPGAGAGGGVPLQRHPRARRRAREGRVST</sequence>
<dbReference type="Proteomes" id="UP001189429">
    <property type="component" value="Unassembled WGS sequence"/>
</dbReference>
<protein>
    <submittedName>
        <fullName evidence="2">Uncharacterized protein</fullName>
    </submittedName>
</protein>
<accession>A0ABN9U133</accession>
<gene>
    <name evidence="2" type="ORF">PCOR1329_LOCUS44144</name>
</gene>
<name>A0ABN9U133_9DINO</name>
<evidence type="ECO:0000313" key="2">
    <source>
        <dbReference type="EMBL" id="CAK0852256.1"/>
    </source>
</evidence>
<reference evidence="2" key="1">
    <citation type="submission" date="2023-10" db="EMBL/GenBank/DDBJ databases">
        <authorList>
            <person name="Chen Y."/>
            <person name="Shah S."/>
            <person name="Dougan E. K."/>
            <person name="Thang M."/>
            <person name="Chan C."/>
        </authorList>
    </citation>
    <scope>NUCLEOTIDE SEQUENCE [LARGE SCALE GENOMIC DNA]</scope>
</reference>
<keyword evidence="3" id="KW-1185">Reference proteome</keyword>
<evidence type="ECO:0000256" key="1">
    <source>
        <dbReference type="SAM" id="MobiDB-lite"/>
    </source>
</evidence>
<dbReference type="EMBL" id="CAUYUJ010015303">
    <property type="protein sequence ID" value="CAK0852256.1"/>
    <property type="molecule type" value="Genomic_DNA"/>
</dbReference>
<proteinExistence type="predicted"/>
<organism evidence="2 3">
    <name type="scientific">Prorocentrum cordatum</name>
    <dbReference type="NCBI Taxonomy" id="2364126"/>
    <lineage>
        <taxon>Eukaryota</taxon>
        <taxon>Sar</taxon>
        <taxon>Alveolata</taxon>
        <taxon>Dinophyceae</taxon>
        <taxon>Prorocentrales</taxon>
        <taxon>Prorocentraceae</taxon>
        <taxon>Prorocentrum</taxon>
    </lineage>
</organism>